<accession>A0A650EZ05</accession>
<proteinExistence type="predicted"/>
<dbReference type="KEGG" id="vg:77924434"/>
<sequence>MPASTQPKYRKGEEVVLRNDPKDQRVWYIWDVSTHRDVNSKLYHLYHIHTQDTNHGGTSYQTKRASQLKLKTRRR</sequence>
<organism evidence="2 3">
    <name type="scientific">Gordonia phage Forza</name>
    <dbReference type="NCBI Taxonomy" id="2571247"/>
    <lineage>
        <taxon>Viruses</taxon>
        <taxon>Duplodnaviria</taxon>
        <taxon>Heunggongvirae</taxon>
        <taxon>Uroviricota</taxon>
        <taxon>Caudoviricetes</taxon>
        <taxon>Forzavirus</taxon>
        <taxon>Forzavirus forza</taxon>
    </lineage>
</organism>
<protein>
    <submittedName>
        <fullName evidence="2">Uncharacterized protein</fullName>
    </submittedName>
</protein>
<keyword evidence="3" id="KW-1185">Reference proteome</keyword>
<evidence type="ECO:0000313" key="3">
    <source>
        <dbReference type="Proteomes" id="UP000423482"/>
    </source>
</evidence>
<dbReference type="Proteomes" id="UP000423482">
    <property type="component" value="Segment"/>
</dbReference>
<feature type="compositionally biased region" description="Polar residues" evidence="1">
    <location>
        <begin position="51"/>
        <end position="65"/>
    </location>
</feature>
<dbReference type="EMBL" id="MK814760">
    <property type="protein sequence ID" value="QGT55059.1"/>
    <property type="molecule type" value="Genomic_DNA"/>
</dbReference>
<dbReference type="GeneID" id="77924434"/>
<evidence type="ECO:0000256" key="1">
    <source>
        <dbReference type="SAM" id="MobiDB-lite"/>
    </source>
</evidence>
<dbReference type="RefSeq" id="YP_010648946.1">
    <property type="nucleotide sequence ID" value="NC_070763.1"/>
</dbReference>
<evidence type="ECO:0000313" key="2">
    <source>
        <dbReference type="EMBL" id="QGT55059.1"/>
    </source>
</evidence>
<gene>
    <name evidence="2" type="primary">66</name>
    <name evidence="2" type="ORF">SEA_FORZA_66</name>
</gene>
<name>A0A650EZ05_9CAUD</name>
<reference evidence="2 3" key="1">
    <citation type="submission" date="2019-04" db="EMBL/GenBank/DDBJ databases">
        <authorList>
            <person name="Pope W.H."/>
            <person name="Garlena R.A."/>
            <person name="Russell D.A."/>
            <person name="Jacobs-Sera D."/>
            <person name="Hatfull G.F."/>
        </authorList>
    </citation>
    <scope>NUCLEOTIDE SEQUENCE [LARGE SCALE GENOMIC DNA]</scope>
</reference>
<feature type="region of interest" description="Disordered" evidence="1">
    <location>
        <begin position="51"/>
        <end position="75"/>
    </location>
</feature>